<dbReference type="KEGG" id="ccos:Pan44_38470"/>
<keyword evidence="4" id="KW-1185">Reference proteome</keyword>
<dbReference type="PANTHER" id="PTHR13037:SF11">
    <property type="entry name" value="FORMIN-1"/>
    <property type="match status" value="1"/>
</dbReference>
<accession>A0A517SI47</accession>
<protein>
    <submittedName>
        <fullName evidence="3">Uncharacterized protein</fullName>
    </submittedName>
</protein>
<dbReference type="EMBL" id="CP036271">
    <property type="protein sequence ID" value="QDT55799.1"/>
    <property type="molecule type" value="Genomic_DNA"/>
</dbReference>
<dbReference type="Proteomes" id="UP000315700">
    <property type="component" value="Chromosome"/>
</dbReference>
<evidence type="ECO:0000256" key="2">
    <source>
        <dbReference type="SAM" id="Phobius"/>
    </source>
</evidence>
<proteinExistence type="predicted"/>
<evidence type="ECO:0000313" key="3">
    <source>
        <dbReference type="EMBL" id="QDT55799.1"/>
    </source>
</evidence>
<organism evidence="3 4">
    <name type="scientific">Caulifigura coniformis</name>
    <dbReference type="NCBI Taxonomy" id="2527983"/>
    <lineage>
        <taxon>Bacteria</taxon>
        <taxon>Pseudomonadati</taxon>
        <taxon>Planctomycetota</taxon>
        <taxon>Planctomycetia</taxon>
        <taxon>Planctomycetales</taxon>
        <taxon>Planctomycetaceae</taxon>
        <taxon>Caulifigura</taxon>
    </lineage>
</organism>
<reference evidence="3 4" key="1">
    <citation type="submission" date="2019-02" db="EMBL/GenBank/DDBJ databases">
        <title>Deep-cultivation of Planctomycetes and their phenomic and genomic characterization uncovers novel biology.</title>
        <authorList>
            <person name="Wiegand S."/>
            <person name="Jogler M."/>
            <person name="Boedeker C."/>
            <person name="Pinto D."/>
            <person name="Vollmers J."/>
            <person name="Rivas-Marin E."/>
            <person name="Kohn T."/>
            <person name="Peeters S.H."/>
            <person name="Heuer A."/>
            <person name="Rast P."/>
            <person name="Oberbeckmann S."/>
            <person name="Bunk B."/>
            <person name="Jeske O."/>
            <person name="Meyerdierks A."/>
            <person name="Storesund J.E."/>
            <person name="Kallscheuer N."/>
            <person name="Luecker S."/>
            <person name="Lage O.M."/>
            <person name="Pohl T."/>
            <person name="Merkel B.J."/>
            <person name="Hornburger P."/>
            <person name="Mueller R.-W."/>
            <person name="Bruemmer F."/>
            <person name="Labrenz M."/>
            <person name="Spormann A.M."/>
            <person name="Op den Camp H."/>
            <person name="Overmann J."/>
            <person name="Amann R."/>
            <person name="Jetten M.S.M."/>
            <person name="Mascher T."/>
            <person name="Medema M.H."/>
            <person name="Devos D.P."/>
            <person name="Kaster A.-K."/>
            <person name="Ovreas L."/>
            <person name="Rohde M."/>
            <person name="Galperin M.Y."/>
            <person name="Jogler C."/>
        </authorList>
    </citation>
    <scope>NUCLEOTIDE SEQUENCE [LARGE SCALE GENOMIC DNA]</scope>
    <source>
        <strain evidence="3 4">Pan44</strain>
    </source>
</reference>
<dbReference type="PANTHER" id="PTHR13037">
    <property type="entry name" value="FORMIN"/>
    <property type="match status" value="1"/>
</dbReference>
<feature type="region of interest" description="Disordered" evidence="1">
    <location>
        <begin position="1"/>
        <end position="35"/>
    </location>
</feature>
<gene>
    <name evidence="3" type="ORF">Pan44_38470</name>
</gene>
<dbReference type="InParanoid" id="A0A517SI47"/>
<name>A0A517SI47_9PLAN</name>
<keyword evidence="2" id="KW-0472">Membrane</keyword>
<dbReference type="OrthoDB" id="219385at2"/>
<evidence type="ECO:0000313" key="4">
    <source>
        <dbReference type="Proteomes" id="UP000315700"/>
    </source>
</evidence>
<feature type="transmembrane region" description="Helical" evidence="2">
    <location>
        <begin position="42"/>
        <end position="64"/>
    </location>
</feature>
<sequence length="1717" mass="186169">MNAGKPPSRDWRAQPPAQSAYAREWRGGSGESKSGLSKTMRVRLLVVGIVAVVAVIGLLLAPIADRVPQTQIVAFGIGSYGGRATPTGNMPVNPFGKRDAQAFDSLAEQFPDQFLPVRQEDNALSGAQLLSFLEQEAQSPAVAGRNLIVFCTLHALVQPSGGIELFAIDATPDSPSSTGGAMVPLDDLVERLQRSVARHVLLALDVSRLQSNWRSGILTNDVVAQAQSAANSSTSSTQTPVAILLAASPGQASWPADMQSAFVTALVAGLSGEADGAVDGGSPTAKGAQDRRVTLHELAAFARTRVAAQVSTQFGAPQTVQLIKDTTDYPLAVVNPPRPARPAPSKDQASPAKPPEATVATTKPAADGDTEPGKAPPPTPPKPRPFDWQARLAEMRAARDALQESGRISVLRSRMPFAWRALDAQLELAESLIQGGQADLAPDVVQRADLLEKSLLAGSATSAADLDAARRALGFSPSNAPPSREALAAAAKYLQSLVTAPPPMPGVAPPPVLPADQVPDAWTIQTWLRQQLLADPGSRAWPELRKIVSKLDEIGGLPPTVEAMLVRNAVQMDNAEARLAAGNSLSRLFTLRDRARRLAVERTTALPLIQDDIASVLHALTAAERWMLIVGSERPETTQWLDQAESTLTRCESMGRQYVQTLADWNDLLIELPDYAAWVASRAGDDPRRDLSVESLRTVASIWADSERNRQWDVSSVVSPWPDRPSRWTDLERKLLTLFVDVQRLKQALFPSGNRPATTSDGSFGYLLSEIALHRRDFQEELSRAIPRLGTADKPTPQVKQDARRLLGYAWLSSSDRKPLEALTKLTPQGDGLASRDVDRDGVWQGFWAIAAMSLLSQDPEDTSQLWKDWDRLAELSGKAAGTKGDAEQLASIRRRAELGRSVRLTWRKLQDRAGAVRTDQPASKWALIAATLDPTVIPETDPDQRLLAEESRQLNAWLTLFASDWNQRRWNTRFAGTGAQTPPTAMWELAGATLPGTPPVAPTLNEIPPPKFNPAREGTLEISAAARGNLPTRLYLTGNRIRLRDAPGQNLAAQAVARPAAADGKWVVDLLLDAEVDVAQDLLVVLADDEGFPVDFRQVPLSPPFDPNAWRVELVEPKTGVPLQASPTTNPKGLKVFLPPNGEIAFKAELIRPVKENTPSARLTIFQVGESGRAPIAENIELKLEAGQERTTIVTDLPPPPPPAAAGEAKNAEALPGPLANLALGWVFEITPEGQQPIEFVIRPTFWSATKFVNTPQPELRDDRFVAVIERAPAAKDDLLIPDKIPVEMRLPASLQNIVTDFTLGGPLGAGQTMTLSFKLPPEWRDRARQNTWDIVLDVAGIPHAYRWRLDASGTLPLIGGQPPQVNPRLLLATEPKAPPRLAPIVRRGQEPLHLLFEVDAATLDRTEGNGDWTLSYKVVRETDDGVEATPLQHSWRLFSSLNRHVYLNGVQRGVWKVTTAANDYETIEPASEIRGLAGRFRLNAQLTQADDPQTPVASAALRFAVDDDQPPDLAVKGLTTDARLITLDLPFRIESTDLESGIEKLAYGFDANADKILQPEEIYENRALIGFDNPTVAWPVVVPKSRLPKLEKDEETRRLLVQATNSAGIVTARDFNVTFKKPVVVVPVKATKGKLVVNLQISRGGKATVQITGPDARLEQVSGESITFSDLSPGQYQISVNVNYAVIGRKEKGEAKVDVKAGQTTTAAVPLSQAK</sequence>
<feature type="region of interest" description="Disordered" evidence="1">
    <location>
        <begin position="331"/>
        <end position="386"/>
    </location>
</feature>
<keyword evidence="2" id="KW-0812">Transmembrane</keyword>
<evidence type="ECO:0000256" key="1">
    <source>
        <dbReference type="SAM" id="MobiDB-lite"/>
    </source>
</evidence>
<feature type="compositionally biased region" description="Pro residues" evidence="1">
    <location>
        <begin position="374"/>
        <end position="383"/>
    </location>
</feature>
<keyword evidence="2" id="KW-1133">Transmembrane helix</keyword>